<dbReference type="Proteomes" id="UP000215223">
    <property type="component" value="Unassembled WGS sequence"/>
</dbReference>
<dbReference type="AlphaFoldDB" id="A0A229SC15"/>
<dbReference type="Pfam" id="PF15887">
    <property type="entry name" value="Peptidase_Mx"/>
    <property type="match status" value="1"/>
</dbReference>
<reference evidence="2 3" key="1">
    <citation type="submission" date="2017-07" db="EMBL/GenBank/DDBJ databases">
        <title>Amycolatopsis thailandensis Genome sequencing and assembly.</title>
        <authorList>
            <person name="Kaur N."/>
            <person name="Mayilraj S."/>
        </authorList>
    </citation>
    <scope>NUCLEOTIDE SEQUENCE [LARGE SCALE GENOMIC DNA]</scope>
    <source>
        <strain evidence="2 3">JCM 16380</strain>
    </source>
</reference>
<dbReference type="PIRSF" id="PIRSF012641">
    <property type="entry name" value="UCP012641"/>
    <property type="match status" value="1"/>
</dbReference>
<dbReference type="Pfam" id="PF10005">
    <property type="entry name" value="Zn_ribbon_DZR_6"/>
    <property type="match status" value="1"/>
</dbReference>
<protein>
    <recommendedName>
        <fullName evidence="1">Zinc-ribbon domain-containing protein</fullName>
    </recommendedName>
</protein>
<dbReference type="InterPro" id="IPR011201">
    <property type="entry name" value="Zinc-ribbon_6_bact"/>
</dbReference>
<name>A0A229SC15_9PSEU</name>
<dbReference type="Gene3D" id="3.40.390.70">
    <property type="match status" value="1"/>
</dbReference>
<proteinExistence type="predicted"/>
<organism evidence="2 3">
    <name type="scientific">Amycolatopsis thailandensis</name>
    <dbReference type="NCBI Taxonomy" id="589330"/>
    <lineage>
        <taxon>Bacteria</taxon>
        <taxon>Bacillati</taxon>
        <taxon>Actinomycetota</taxon>
        <taxon>Actinomycetes</taxon>
        <taxon>Pseudonocardiales</taxon>
        <taxon>Pseudonocardiaceae</taxon>
        <taxon>Amycolatopsis</taxon>
    </lineage>
</organism>
<comment type="caution">
    <text evidence="2">The sequence shown here is derived from an EMBL/GenBank/DDBJ whole genome shotgun (WGS) entry which is preliminary data.</text>
</comment>
<feature type="domain" description="Zinc-ribbon" evidence="1">
    <location>
        <begin position="4"/>
        <end position="76"/>
    </location>
</feature>
<dbReference type="EMBL" id="NMQT01000051">
    <property type="protein sequence ID" value="OXM56134.1"/>
    <property type="molecule type" value="Genomic_DNA"/>
</dbReference>
<dbReference type="RefSeq" id="WP_093934466.1">
    <property type="nucleotide sequence ID" value="NZ_NMQT01000051.1"/>
</dbReference>
<accession>A0A229SC15</accession>
<gene>
    <name evidence="2" type="ORF">CFP71_15045</name>
</gene>
<keyword evidence="3" id="KW-1185">Reference proteome</keyword>
<dbReference type="OrthoDB" id="256753at2"/>
<evidence type="ECO:0000313" key="3">
    <source>
        <dbReference type="Proteomes" id="UP000215223"/>
    </source>
</evidence>
<evidence type="ECO:0000313" key="2">
    <source>
        <dbReference type="EMBL" id="OXM56134.1"/>
    </source>
</evidence>
<dbReference type="InterPro" id="IPR031321">
    <property type="entry name" value="UCP012641"/>
</dbReference>
<evidence type="ECO:0000259" key="1">
    <source>
        <dbReference type="Pfam" id="PF10005"/>
    </source>
</evidence>
<sequence length="346" mass="38729">MRAFTCPECANLLFFENSRCVVCGTGVGYNRDAGSMVRVEPSGRCSNALLAGCNWTSSDGALCGCCALTRTRPDDDDTEALTGFAAAENAKRRLLFQLDDLGLPVTTRAQDPEKGLAFDLLSSRDHPVTIGHADGVITIDVAEGHDSYREDLRARLDEPYRTLLGHFRHEIGHWYWNRLIDQEPAHDRFRQLFGDERQDYQQALEKHYATPTDTGWANDHVSHYAAAHPWEDWAETFAHLLHIRDTTQTAADLGLMIAGTSIAPHPATSVDAIPDEHNDDFVSLVSTWIPLSRALNQLNRSMGKDDLYPFALSPAAQEKLRFTNEVITGKRHHARRKHPSTHHPIQ</sequence>